<name>A0A7D5SDY9_9PROT</name>
<reference evidence="2 3" key="1">
    <citation type="journal article" date="2019" name="Microbiome">
        <title>Annotated bacterial chromosomes from frame-shift-corrected long-read metagenomic data.</title>
        <authorList>
            <person name="Arumugam K."/>
            <person name="Bagci C."/>
            <person name="Bessarab I."/>
            <person name="Beier S."/>
            <person name="Buchfink B."/>
            <person name="Gorska A."/>
            <person name="Qiu G."/>
            <person name="Huson D.H."/>
            <person name="Williams R.B.H."/>
        </authorList>
    </citation>
    <scope>NUCLEOTIDE SEQUENCE [LARGE SCALE GENOMIC DNA]</scope>
    <source>
        <strain evidence="2">SSA1</strain>
    </source>
</reference>
<dbReference type="KEGG" id="acog:HWD57_09435"/>
<evidence type="ECO:0000259" key="1">
    <source>
        <dbReference type="Pfam" id="PF14319"/>
    </source>
</evidence>
<proteinExistence type="predicted"/>
<dbReference type="Proteomes" id="UP000509684">
    <property type="component" value="Chromosome"/>
</dbReference>
<gene>
    <name evidence="2" type="ORF">HWD57_09435</name>
</gene>
<protein>
    <submittedName>
        <fullName evidence="2">Transposase zinc-binding domain-containing protein</fullName>
    </submittedName>
</protein>
<organism evidence="2 3">
    <name type="scientific">Candidatus Accumulibacter cognatus</name>
    <dbReference type="NCBI Taxonomy" id="2954383"/>
    <lineage>
        <taxon>Bacteria</taxon>
        <taxon>Pseudomonadati</taxon>
        <taxon>Pseudomonadota</taxon>
        <taxon>Betaproteobacteria</taxon>
        <taxon>Candidatus Accumulibacter</taxon>
    </lineage>
</organism>
<dbReference type="InterPro" id="IPR026889">
    <property type="entry name" value="Zn_Tnp"/>
</dbReference>
<evidence type="ECO:0000313" key="2">
    <source>
        <dbReference type="EMBL" id="QLH49978.1"/>
    </source>
</evidence>
<dbReference type="EMBL" id="CP058708">
    <property type="protein sequence ID" value="QLH49978.1"/>
    <property type="molecule type" value="Genomic_DNA"/>
</dbReference>
<accession>A0A7D5SDY9</accession>
<dbReference type="AlphaFoldDB" id="A0A7D5SDY9"/>
<sequence length="133" mass="14962">MRERLLPLDCPTRFPLSAACASARTAVYRRRRPDRTVRYRTVQTHLAIWLELSCDSRQGASGPATVEVEFRSYLECGILNQGFALSRCSDCGNDFLIAWSCQGRGGCPACNTRRMDETATYLADPVFPRLPVR</sequence>
<evidence type="ECO:0000313" key="3">
    <source>
        <dbReference type="Proteomes" id="UP000509684"/>
    </source>
</evidence>
<dbReference type="Pfam" id="PF14319">
    <property type="entry name" value="Zn_Tnp_IS91"/>
    <property type="match status" value="1"/>
</dbReference>
<feature type="domain" description="Transposase zinc-binding" evidence="1">
    <location>
        <begin position="64"/>
        <end position="128"/>
    </location>
</feature>